<protein>
    <recommendedName>
        <fullName evidence="7">GOST seven transmembrane domain-containing protein</fullName>
    </recommendedName>
</protein>
<evidence type="ECO:0000313" key="9">
    <source>
        <dbReference type="Proteomes" id="UP001141327"/>
    </source>
</evidence>
<dbReference type="Proteomes" id="UP001141327">
    <property type="component" value="Unassembled WGS sequence"/>
</dbReference>
<feature type="transmembrane region" description="Helical" evidence="6">
    <location>
        <begin position="363"/>
        <end position="380"/>
    </location>
</feature>
<evidence type="ECO:0000256" key="2">
    <source>
        <dbReference type="ARBA" id="ARBA00022692"/>
    </source>
</evidence>
<dbReference type="PANTHER" id="PTHR21229:SF1">
    <property type="entry name" value="GH17801P"/>
    <property type="match status" value="1"/>
</dbReference>
<reference evidence="8" key="1">
    <citation type="journal article" date="2022" name="bioRxiv">
        <title>Genomics of Preaxostyla Flagellates Illuminates Evolutionary Transitions and the Path Towards Mitochondrial Loss.</title>
        <authorList>
            <person name="Novak L.V.F."/>
            <person name="Treitli S.C."/>
            <person name="Pyrih J."/>
            <person name="Halakuc P."/>
            <person name="Pipaliya S.V."/>
            <person name="Vacek V."/>
            <person name="Brzon O."/>
            <person name="Soukal P."/>
            <person name="Eme L."/>
            <person name="Dacks J.B."/>
            <person name="Karnkowska A."/>
            <person name="Elias M."/>
            <person name="Hampl V."/>
        </authorList>
    </citation>
    <scope>NUCLEOTIDE SEQUENCE</scope>
    <source>
        <strain evidence="8">RCP-MX</strain>
    </source>
</reference>
<evidence type="ECO:0000313" key="8">
    <source>
        <dbReference type="EMBL" id="KAJ4459763.1"/>
    </source>
</evidence>
<feature type="domain" description="GOST seven transmembrane" evidence="7">
    <location>
        <begin position="213"/>
        <end position="387"/>
    </location>
</feature>
<keyword evidence="2 6" id="KW-0812">Transmembrane</keyword>
<dbReference type="PANTHER" id="PTHR21229">
    <property type="entry name" value="LUNG SEVEN TRANSMEMBRANE RECEPTOR"/>
    <property type="match status" value="1"/>
</dbReference>
<evidence type="ECO:0000256" key="6">
    <source>
        <dbReference type="SAM" id="Phobius"/>
    </source>
</evidence>
<evidence type="ECO:0000256" key="4">
    <source>
        <dbReference type="ARBA" id="ARBA00022989"/>
    </source>
</evidence>
<evidence type="ECO:0000256" key="5">
    <source>
        <dbReference type="ARBA" id="ARBA00023136"/>
    </source>
</evidence>
<evidence type="ECO:0000256" key="1">
    <source>
        <dbReference type="ARBA" id="ARBA00004141"/>
    </source>
</evidence>
<keyword evidence="3" id="KW-0732">Signal</keyword>
<comment type="caution">
    <text evidence="8">The sequence shown here is derived from an EMBL/GenBank/DDBJ whole genome shotgun (WGS) entry which is preliminary data.</text>
</comment>
<gene>
    <name evidence="8" type="ORF">PAPYR_4156</name>
</gene>
<keyword evidence="4 6" id="KW-1133">Transmembrane helix</keyword>
<comment type="subcellular location">
    <subcellularLocation>
        <location evidence="1">Membrane</location>
        <topology evidence="1">Multi-pass membrane protein</topology>
    </subcellularLocation>
</comment>
<evidence type="ECO:0000259" key="7">
    <source>
        <dbReference type="Pfam" id="PF06814"/>
    </source>
</evidence>
<dbReference type="InterPro" id="IPR009637">
    <property type="entry name" value="GPR107/GPR108-like"/>
</dbReference>
<feature type="transmembrane region" description="Helical" evidence="6">
    <location>
        <begin position="321"/>
        <end position="343"/>
    </location>
</feature>
<organism evidence="8 9">
    <name type="scientific">Paratrimastix pyriformis</name>
    <dbReference type="NCBI Taxonomy" id="342808"/>
    <lineage>
        <taxon>Eukaryota</taxon>
        <taxon>Metamonada</taxon>
        <taxon>Preaxostyla</taxon>
        <taxon>Paratrimastigidae</taxon>
        <taxon>Paratrimastix</taxon>
    </lineage>
</organism>
<keyword evidence="5 6" id="KW-0472">Membrane</keyword>
<keyword evidence="9" id="KW-1185">Reference proteome</keyword>
<dbReference type="InterPro" id="IPR053937">
    <property type="entry name" value="GOST_TM"/>
</dbReference>
<evidence type="ECO:0000256" key="3">
    <source>
        <dbReference type="ARBA" id="ARBA00022729"/>
    </source>
</evidence>
<sequence>MSPEVSYFRAGIFARQQSPLPISRDPVIKVSRGSVQPLVSVNETQLFEIVVATVDDIAGGFVGVKTENGETKYCCTEELFSRGLCGNDTQIGHVIIASPEMTSTSPRGGTSKNSRTLQFWEVEIPPGQQTSTFSLDYDVNSTNLYYIFRANCRPGAPKLRVAATWVIANPFGYLGGGDYGYLPFYAGAAACYGVASLIWFLLCLRYWRQLITLQKTLSRVLVLLVAHGLGVVRSSLQGKRRLMAGYCLLYGGVSFTGDMINPQSLVASHYVTVGAASGLYTFFVVASLALDAMWGIWVFVGMGPVMAWLRQHDEPVKRAKYRWFFYCLVAAMALTVLYLAVSILDSVVLPADRRWSLAWMVDIVWQVLYFVPMLVLALIWRPSPANQWLVLSREHPGMDEDEDEAAGSALRNVPPPGGGLLLPFPSPIWGRVFINPAIHIVIDDLLVCAEAVPEGAGGGDRAGAAGAEAGATSPEDELFAKMRFDRPPPGLGTFPALRL</sequence>
<feature type="transmembrane region" description="Helical" evidence="6">
    <location>
        <begin position="242"/>
        <end position="260"/>
    </location>
</feature>
<feature type="transmembrane region" description="Helical" evidence="6">
    <location>
        <begin position="182"/>
        <end position="204"/>
    </location>
</feature>
<accession>A0ABQ8UKM8</accession>
<name>A0ABQ8UKM8_9EUKA</name>
<dbReference type="Pfam" id="PF06814">
    <property type="entry name" value="GOST_TM"/>
    <property type="match status" value="1"/>
</dbReference>
<proteinExistence type="predicted"/>
<dbReference type="EMBL" id="JAPMOS010000017">
    <property type="protein sequence ID" value="KAJ4459763.1"/>
    <property type="molecule type" value="Genomic_DNA"/>
</dbReference>